<feature type="region of interest" description="Disordered" evidence="1">
    <location>
        <begin position="162"/>
        <end position="219"/>
    </location>
</feature>
<organism evidence="2 3">
    <name type="scientific">Paeniglutamicibacter kerguelensis</name>
    <dbReference type="NCBI Taxonomy" id="254788"/>
    <lineage>
        <taxon>Bacteria</taxon>
        <taxon>Bacillati</taxon>
        <taxon>Actinomycetota</taxon>
        <taxon>Actinomycetes</taxon>
        <taxon>Micrococcales</taxon>
        <taxon>Micrococcaceae</taxon>
        <taxon>Paeniglutamicibacter</taxon>
    </lineage>
</organism>
<name>A0ABS4X8L6_9MICC</name>
<feature type="compositionally biased region" description="Low complexity" evidence="1">
    <location>
        <begin position="167"/>
        <end position="183"/>
    </location>
</feature>
<protein>
    <recommendedName>
        <fullName evidence="4">Polysaccharide deacetylase family protein</fullName>
    </recommendedName>
</protein>
<proteinExistence type="predicted"/>
<dbReference type="RefSeq" id="WP_209995414.1">
    <property type="nucleotide sequence ID" value="NZ_BAAAJY010000006.1"/>
</dbReference>
<gene>
    <name evidence="2" type="ORF">JOF47_000234</name>
</gene>
<accession>A0ABS4X8L6</accession>
<evidence type="ECO:0008006" key="4">
    <source>
        <dbReference type="Google" id="ProtNLM"/>
    </source>
</evidence>
<dbReference type="EMBL" id="JAGIOF010000001">
    <property type="protein sequence ID" value="MBP2384723.1"/>
    <property type="molecule type" value="Genomic_DNA"/>
</dbReference>
<reference evidence="2 3" key="1">
    <citation type="submission" date="2021-03" db="EMBL/GenBank/DDBJ databases">
        <title>Sequencing the genomes of 1000 actinobacteria strains.</title>
        <authorList>
            <person name="Klenk H.-P."/>
        </authorList>
    </citation>
    <scope>NUCLEOTIDE SEQUENCE [LARGE SCALE GENOMIC DNA]</scope>
    <source>
        <strain evidence="2 3">DSM 15797</strain>
    </source>
</reference>
<evidence type="ECO:0000313" key="2">
    <source>
        <dbReference type="EMBL" id="MBP2384723.1"/>
    </source>
</evidence>
<comment type="caution">
    <text evidence="2">The sequence shown here is derived from an EMBL/GenBank/DDBJ whole genome shotgun (WGS) entry which is preliminary data.</text>
</comment>
<dbReference type="Gene3D" id="3.20.20.370">
    <property type="entry name" value="Glycoside hydrolase/deacetylase"/>
    <property type="match status" value="1"/>
</dbReference>
<dbReference type="Proteomes" id="UP001296993">
    <property type="component" value="Unassembled WGS sequence"/>
</dbReference>
<dbReference type="SUPFAM" id="SSF88713">
    <property type="entry name" value="Glycoside hydrolase/deacetylase"/>
    <property type="match status" value="1"/>
</dbReference>
<dbReference type="InterPro" id="IPR011330">
    <property type="entry name" value="Glyco_hydro/deAcase_b/a-brl"/>
</dbReference>
<evidence type="ECO:0000256" key="1">
    <source>
        <dbReference type="SAM" id="MobiDB-lite"/>
    </source>
</evidence>
<keyword evidence="3" id="KW-1185">Reference proteome</keyword>
<evidence type="ECO:0000313" key="3">
    <source>
        <dbReference type="Proteomes" id="UP001296993"/>
    </source>
</evidence>
<sequence length="219" mass="23859">MSYYEYMDGDGFPSKVLIDDHGQVKSEYPDAHGKTSIGAYDVVPLIDEYVRKHPDFSSRGSKGPVAMTGYNGVRGYRTSKSEYPKSKTMAKDTETATQVADAMKANGWVFASHSWGHIDMGKTPMPRFARDMKLWDAEVRPIIGDTDQLIYPFGADIARVERYGAPGTTRSGRTDSTSSTGSTEPRPPGSRRAIPTCARPASTSTDCNSPRKGAGTGRC</sequence>